<feature type="domain" description="DUF1731" evidence="3">
    <location>
        <begin position="259"/>
        <end position="305"/>
    </location>
</feature>
<dbReference type="NCBIfam" id="TIGR01777">
    <property type="entry name" value="yfcH"/>
    <property type="match status" value="1"/>
</dbReference>
<dbReference type="PRINTS" id="PR00081">
    <property type="entry name" value="GDHRDH"/>
</dbReference>
<dbReference type="PANTHER" id="PTHR11092:SF0">
    <property type="entry name" value="EPIMERASE FAMILY PROTEIN SDR39U1"/>
    <property type="match status" value="1"/>
</dbReference>
<evidence type="ECO:0000313" key="5">
    <source>
        <dbReference type="Proteomes" id="UP000239867"/>
    </source>
</evidence>
<feature type="domain" description="NAD-dependent epimerase/dehydratase" evidence="2">
    <location>
        <begin position="14"/>
        <end position="222"/>
    </location>
</feature>
<keyword evidence="5" id="KW-1185">Reference proteome</keyword>
<dbReference type="OrthoDB" id="5292533at2"/>
<evidence type="ECO:0000256" key="1">
    <source>
        <dbReference type="ARBA" id="ARBA00009353"/>
    </source>
</evidence>
<organism evidence="4 5">
    <name type="scientific">Desulfobulbus oralis</name>
    <dbReference type="NCBI Taxonomy" id="1986146"/>
    <lineage>
        <taxon>Bacteria</taxon>
        <taxon>Pseudomonadati</taxon>
        <taxon>Thermodesulfobacteriota</taxon>
        <taxon>Desulfobulbia</taxon>
        <taxon>Desulfobulbales</taxon>
        <taxon>Desulfobulbaceae</taxon>
        <taxon>Desulfobulbus</taxon>
    </lineage>
</organism>
<dbReference type="SUPFAM" id="SSF51735">
    <property type="entry name" value="NAD(P)-binding Rossmann-fold domains"/>
    <property type="match status" value="1"/>
</dbReference>
<accession>A0A2L1GNM5</accession>
<proteinExistence type="inferred from homology"/>
<evidence type="ECO:0000313" key="4">
    <source>
        <dbReference type="EMBL" id="AVD71290.1"/>
    </source>
</evidence>
<dbReference type="PANTHER" id="PTHR11092">
    <property type="entry name" value="SUGAR NUCLEOTIDE EPIMERASE RELATED"/>
    <property type="match status" value="1"/>
</dbReference>
<dbReference type="EMBL" id="CP021255">
    <property type="protein sequence ID" value="AVD71290.1"/>
    <property type="molecule type" value="Genomic_DNA"/>
</dbReference>
<dbReference type="InterPro" id="IPR001509">
    <property type="entry name" value="Epimerase_deHydtase"/>
</dbReference>
<evidence type="ECO:0000259" key="2">
    <source>
        <dbReference type="Pfam" id="PF01370"/>
    </source>
</evidence>
<dbReference type="Gene3D" id="3.40.50.720">
    <property type="entry name" value="NAD(P)-binding Rossmann-like Domain"/>
    <property type="match status" value="1"/>
</dbReference>
<sequence length="308" mass="32806">MQRTDHRPGGTMKILITGGTGFVGSAMAQGHVVTVIGSSGKSCRRHQALADLSCITADTTRPGPWQDAVASQDALINLAGKSVFTLWTKAAKAAILDSRIETTRNLVAAIPKGNGMVLLSASAAGYYGNGGEEEHSEAHPGGSDFLARVCREWEALAQGAEDKGARVVIMRLAVVLGKAGGALQSMRLPFQLGLGGPIGKGRQWFPWIHLADLVAAAQFLLDCESCHGPFNCSAPEAVRQIEFARTLAAQLGRPAFFPAPAPLMRLALGEFGQSLLQGQKVLPRALEEKGFVFSYPKLEQALRDLLHR</sequence>
<dbReference type="InterPro" id="IPR002347">
    <property type="entry name" value="SDR_fam"/>
</dbReference>
<dbReference type="InterPro" id="IPR036291">
    <property type="entry name" value="NAD(P)-bd_dom_sf"/>
</dbReference>
<dbReference type="InterPro" id="IPR013549">
    <property type="entry name" value="DUF1731"/>
</dbReference>
<protein>
    <submittedName>
        <fullName evidence="4">TIGR01777 family protein</fullName>
    </submittedName>
</protein>
<dbReference type="Proteomes" id="UP000239867">
    <property type="component" value="Chromosome"/>
</dbReference>
<name>A0A2L1GNM5_9BACT</name>
<dbReference type="Pfam" id="PF08338">
    <property type="entry name" value="DUF1731"/>
    <property type="match status" value="1"/>
</dbReference>
<dbReference type="KEGG" id="deo:CAY53_07245"/>
<dbReference type="InterPro" id="IPR010099">
    <property type="entry name" value="SDR39U1"/>
</dbReference>
<evidence type="ECO:0000259" key="3">
    <source>
        <dbReference type="Pfam" id="PF08338"/>
    </source>
</evidence>
<dbReference type="Pfam" id="PF01370">
    <property type="entry name" value="Epimerase"/>
    <property type="match status" value="1"/>
</dbReference>
<comment type="similarity">
    <text evidence="1">Belongs to the NAD(P)-dependent epimerase/dehydratase family. SDR39U1 subfamily.</text>
</comment>
<gene>
    <name evidence="4" type="ORF">CAY53_07245</name>
</gene>
<dbReference type="AlphaFoldDB" id="A0A2L1GNM5"/>
<reference evidence="4 5" key="1">
    <citation type="journal article" date="2018" name="MBio">
        <title>Insights into the evolution of host association through the isolation and characterization of a novel human periodontal pathobiont, Desulfobulbus oralis.</title>
        <authorList>
            <person name="Cross K.L."/>
            <person name="Chirania P."/>
            <person name="Xiong W."/>
            <person name="Beall C.J."/>
            <person name="Elkins J.G."/>
            <person name="Giannone R.J."/>
            <person name="Griffen A.L."/>
            <person name="Guss A.M."/>
            <person name="Hettich R.L."/>
            <person name="Joshi S.S."/>
            <person name="Mokrzan E.M."/>
            <person name="Martin R.K."/>
            <person name="Zhulin I.B."/>
            <person name="Leys E.J."/>
            <person name="Podar M."/>
        </authorList>
    </citation>
    <scope>NUCLEOTIDE SEQUENCE [LARGE SCALE GENOMIC DNA]</scope>
    <source>
        <strain evidence="4 5">ORNL</strain>
    </source>
</reference>